<protein>
    <submittedName>
        <fullName evidence="6">ZIP family metal transporter</fullName>
    </submittedName>
</protein>
<feature type="transmembrane region" description="Helical" evidence="5">
    <location>
        <begin position="226"/>
        <end position="248"/>
    </location>
</feature>
<keyword evidence="4 5" id="KW-0472">Membrane</keyword>
<dbReference type="AlphaFoldDB" id="A0A934J896"/>
<sequence>MNDFVQLSVAASVCTVLGALPALLFKHVSHRGKDILLAYAAGIMVAASTYGLIPSALRLSNIYVLTAGILLGTLLLTVLELYIPHADPDHSLNKSQRLAPPSNGSRYSLLLMAMVLHNLPEGLSTGVSLASKDTDLGWLVTLAIGLQNVPEGFLVALFLITQGTSRSLALLYSVLIASTEWLASVAGYLFASRLDFLIPYGLAFAGGAMLYVVYKELIPESHGDGNEIPATIAFIVGTITMIGLTTLLE</sequence>
<keyword evidence="7" id="KW-1185">Reference proteome</keyword>
<dbReference type="PANTHER" id="PTHR11040:SF70">
    <property type="entry name" value="OS05G0316100 PROTEIN"/>
    <property type="match status" value="1"/>
</dbReference>
<name>A0A934J896_9BACL</name>
<dbReference type="InterPro" id="IPR003689">
    <property type="entry name" value="ZIP"/>
</dbReference>
<evidence type="ECO:0000256" key="5">
    <source>
        <dbReference type="SAM" id="Phobius"/>
    </source>
</evidence>
<dbReference type="PANTHER" id="PTHR11040">
    <property type="entry name" value="ZINC/IRON TRANSPORTER"/>
    <property type="match status" value="1"/>
</dbReference>
<evidence type="ECO:0000256" key="1">
    <source>
        <dbReference type="ARBA" id="ARBA00004141"/>
    </source>
</evidence>
<accession>A0A934J896</accession>
<dbReference type="RefSeq" id="WP_199021149.1">
    <property type="nucleotide sequence ID" value="NZ_JAELUP010000103.1"/>
</dbReference>
<comment type="caution">
    <text evidence="6">The sequence shown here is derived from an EMBL/GenBank/DDBJ whole genome shotgun (WGS) entry which is preliminary data.</text>
</comment>
<evidence type="ECO:0000256" key="3">
    <source>
        <dbReference type="ARBA" id="ARBA00022989"/>
    </source>
</evidence>
<keyword evidence="3 5" id="KW-1133">Transmembrane helix</keyword>
<feature type="transmembrane region" description="Helical" evidence="5">
    <location>
        <begin position="197"/>
        <end position="214"/>
    </location>
</feature>
<feature type="transmembrane region" description="Helical" evidence="5">
    <location>
        <begin position="62"/>
        <end position="83"/>
    </location>
</feature>
<gene>
    <name evidence="6" type="ORF">JFN88_20630</name>
</gene>
<feature type="transmembrane region" description="Helical" evidence="5">
    <location>
        <begin position="168"/>
        <end position="191"/>
    </location>
</feature>
<evidence type="ECO:0000313" key="6">
    <source>
        <dbReference type="EMBL" id="MBJ6363619.1"/>
    </source>
</evidence>
<comment type="subcellular location">
    <subcellularLocation>
        <location evidence="1">Membrane</location>
        <topology evidence="1">Multi-pass membrane protein</topology>
    </subcellularLocation>
</comment>
<organism evidence="6 7">
    <name type="scientific">Paenibacillus roseus</name>
    <dbReference type="NCBI Taxonomy" id="2798579"/>
    <lineage>
        <taxon>Bacteria</taxon>
        <taxon>Bacillati</taxon>
        <taxon>Bacillota</taxon>
        <taxon>Bacilli</taxon>
        <taxon>Bacillales</taxon>
        <taxon>Paenibacillaceae</taxon>
        <taxon>Paenibacillus</taxon>
    </lineage>
</organism>
<keyword evidence="2 5" id="KW-0812">Transmembrane</keyword>
<feature type="transmembrane region" description="Helical" evidence="5">
    <location>
        <begin position="140"/>
        <end position="161"/>
    </location>
</feature>
<evidence type="ECO:0000313" key="7">
    <source>
        <dbReference type="Proteomes" id="UP000640274"/>
    </source>
</evidence>
<dbReference type="EMBL" id="JAELUP010000103">
    <property type="protein sequence ID" value="MBJ6363619.1"/>
    <property type="molecule type" value="Genomic_DNA"/>
</dbReference>
<proteinExistence type="predicted"/>
<dbReference type="GO" id="GO:0016020">
    <property type="term" value="C:membrane"/>
    <property type="evidence" value="ECO:0007669"/>
    <property type="project" value="UniProtKB-SubCell"/>
</dbReference>
<feature type="transmembrane region" description="Helical" evidence="5">
    <location>
        <begin position="6"/>
        <end position="24"/>
    </location>
</feature>
<dbReference type="GO" id="GO:0005385">
    <property type="term" value="F:zinc ion transmembrane transporter activity"/>
    <property type="evidence" value="ECO:0007669"/>
    <property type="project" value="TreeGrafter"/>
</dbReference>
<feature type="transmembrane region" description="Helical" evidence="5">
    <location>
        <begin position="36"/>
        <end position="56"/>
    </location>
</feature>
<evidence type="ECO:0000256" key="2">
    <source>
        <dbReference type="ARBA" id="ARBA00022692"/>
    </source>
</evidence>
<evidence type="ECO:0000256" key="4">
    <source>
        <dbReference type="ARBA" id="ARBA00023136"/>
    </source>
</evidence>
<dbReference type="Proteomes" id="UP000640274">
    <property type="component" value="Unassembled WGS sequence"/>
</dbReference>
<dbReference type="Pfam" id="PF02535">
    <property type="entry name" value="Zip"/>
    <property type="match status" value="1"/>
</dbReference>
<reference evidence="6" key="1">
    <citation type="submission" date="2020-12" db="EMBL/GenBank/DDBJ databases">
        <authorList>
            <person name="Huq M.A."/>
        </authorList>
    </citation>
    <scope>NUCLEOTIDE SEQUENCE</scope>
    <source>
        <strain evidence="6">MAHUQ-46</strain>
    </source>
</reference>